<comment type="caution">
    <text evidence="1">The sequence shown here is derived from an EMBL/GenBank/DDBJ whole genome shotgun (WGS) entry which is preliminary data.</text>
</comment>
<proteinExistence type="predicted"/>
<sequence>MSLLQEYWYMMETQGVLFGIAAGGVYTASLVSIGQRFDRRLGLVAGIAACGSSLGGIIYPLLLQWTMEQANFENAMQYTALLIGIVLIPALFLIKERLPITGWNRNAKWFDLTQFRQRHYPYFIVGSFLTMWGYWAPIDYIMEYALDSGSSPLFALLLLPSMSAASIPGHVIFGHLGDRWGHDAVLSLCSWGLGASFCFLWVPLNYTQSATGIFVFTLAFGSLSGGFISLLMPCVAGLGSAETLGQRFGFFQFVMAISCLTGLPIMEAIRTLSPSYLWMQMFASGSIVLGSAFLIRSLYILVPPLPRTDV</sequence>
<evidence type="ECO:0000313" key="1">
    <source>
        <dbReference type="EMBL" id="KAK1142156.1"/>
    </source>
</evidence>
<name>A0ACC3AWU4_9EURO</name>
<dbReference type="EMBL" id="JAOPJF010000053">
    <property type="protein sequence ID" value="KAK1142156.1"/>
    <property type="molecule type" value="Genomic_DNA"/>
</dbReference>
<evidence type="ECO:0000313" key="2">
    <source>
        <dbReference type="Proteomes" id="UP001177260"/>
    </source>
</evidence>
<dbReference type="Proteomes" id="UP001177260">
    <property type="component" value="Unassembled WGS sequence"/>
</dbReference>
<keyword evidence="2" id="KW-1185">Reference proteome</keyword>
<reference evidence="1 2" key="1">
    <citation type="journal article" date="2023" name="ACS Omega">
        <title>Identification of the Neoaspergillic Acid Biosynthesis Gene Cluster by Establishing an In Vitro CRISPR-Ribonucleoprotein Genetic System in Aspergillus melleus.</title>
        <authorList>
            <person name="Yuan B."/>
            <person name="Grau M.F."/>
            <person name="Murata R.M."/>
            <person name="Torok T."/>
            <person name="Venkateswaran K."/>
            <person name="Stajich J.E."/>
            <person name="Wang C.C.C."/>
        </authorList>
    </citation>
    <scope>NUCLEOTIDE SEQUENCE [LARGE SCALE GENOMIC DNA]</scope>
    <source>
        <strain evidence="1 2">IMV 1140</strain>
    </source>
</reference>
<organism evidence="1 2">
    <name type="scientific">Aspergillus melleus</name>
    <dbReference type="NCBI Taxonomy" id="138277"/>
    <lineage>
        <taxon>Eukaryota</taxon>
        <taxon>Fungi</taxon>
        <taxon>Dikarya</taxon>
        <taxon>Ascomycota</taxon>
        <taxon>Pezizomycotina</taxon>
        <taxon>Eurotiomycetes</taxon>
        <taxon>Eurotiomycetidae</taxon>
        <taxon>Eurotiales</taxon>
        <taxon>Aspergillaceae</taxon>
        <taxon>Aspergillus</taxon>
        <taxon>Aspergillus subgen. Circumdati</taxon>
    </lineage>
</organism>
<protein>
    <submittedName>
        <fullName evidence="1">Uncharacterized protein</fullName>
    </submittedName>
</protein>
<gene>
    <name evidence="1" type="ORF">N8T08_008082</name>
</gene>
<accession>A0ACC3AWU4</accession>